<proteinExistence type="predicted"/>
<dbReference type="Gene3D" id="3.40.630.30">
    <property type="match status" value="1"/>
</dbReference>
<dbReference type="Pfam" id="PF00583">
    <property type="entry name" value="Acetyltransf_1"/>
    <property type="match status" value="1"/>
</dbReference>
<accession>A0ABW3YTF2</accession>
<dbReference type="Proteomes" id="UP001597260">
    <property type="component" value="Unassembled WGS sequence"/>
</dbReference>
<protein>
    <submittedName>
        <fullName evidence="2">GNAT family N-acetyltransferase</fullName>
        <ecNumber evidence="2">2.3.-.-</ecNumber>
    </submittedName>
</protein>
<reference evidence="3" key="1">
    <citation type="journal article" date="2019" name="Int. J. Syst. Evol. Microbiol.">
        <title>The Global Catalogue of Microorganisms (GCM) 10K type strain sequencing project: providing services to taxonomists for standard genome sequencing and annotation.</title>
        <authorList>
            <consortium name="The Broad Institute Genomics Platform"/>
            <consortium name="The Broad Institute Genome Sequencing Center for Infectious Disease"/>
            <person name="Wu L."/>
            <person name="Ma J."/>
        </authorList>
    </citation>
    <scope>NUCLEOTIDE SEQUENCE [LARGE SCALE GENOMIC DNA]</scope>
    <source>
        <strain evidence="3">JCM 31037</strain>
    </source>
</reference>
<dbReference type="PROSITE" id="PS51186">
    <property type="entry name" value="GNAT"/>
    <property type="match status" value="1"/>
</dbReference>
<dbReference type="InterPro" id="IPR016181">
    <property type="entry name" value="Acyl_CoA_acyltransferase"/>
</dbReference>
<dbReference type="CDD" id="cd04301">
    <property type="entry name" value="NAT_SF"/>
    <property type="match status" value="1"/>
</dbReference>
<sequence>MGAQAGQLDRMLRAAGQGWPPPVRALKADLEKGDNDYATLARDNETAAGLASYTFLWPAVGLTRSLYLKEPYVSKTHRRRGIGTLLMSILATIAAENRCSRLEWTTDTDKRQGAEVLRLPWIRSALHEGCLP</sequence>
<name>A0ABW3YTF2_9ACTN</name>
<evidence type="ECO:0000259" key="1">
    <source>
        <dbReference type="PROSITE" id="PS51186"/>
    </source>
</evidence>
<gene>
    <name evidence="2" type="ORF">ACFQ4H_33410</name>
</gene>
<dbReference type="EMBL" id="JBHTMP010000109">
    <property type="protein sequence ID" value="MFD1325988.1"/>
    <property type="molecule type" value="Genomic_DNA"/>
</dbReference>
<keyword evidence="3" id="KW-1185">Reference proteome</keyword>
<evidence type="ECO:0000313" key="2">
    <source>
        <dbReference type="EMBL" id="MFD1325988.1"/>
    </source>
</evidence>
<dbReference type="GO" id="GO:0016746">
    <property type="term" value="F:acyltransferase activity"/>
    <property type="evidence" value="ECO:0007669"/>
    <property type="project" value="UniProtKB-KW"/>
</dbReference>
<feature type="domain" description="N-acetyltransferase" evidence="1">
    <location>
        <begin position="1"/>
        <end position="132"/>
    </location>
</feature>
<dbReference type="InterPro" id="IPR000182">
    <property type="entry name" value="GNAT_dom"/>
</dbReference>
<feature type="non-terminal residue" evidence="2">
    <location>
        <position position="1"/>
    </location>
</feature>
<organism evidence="2 3">
    <name type="scientific">Micromonospora sonneratiae</name>
    <dbReference type="NCBI Taxonomy" id="1184706"/>
    <lineage>
        <taxon>Bacteria</taxon>
        <taxon>Bacillati</taxon>
        <taxon>Actinomycetota</taxon>
        <taxon>Actinomycetes</taxon>
        <taxon>Micromonosporales</taxon>
        <taxon>Micromonosporaceae</taxon>
        <taxon>Micromonospora</taxon>
    </lineage>
</organism>
<dbReference type="EC" id="2.3.-.-" evidence="2"/>
<dbReference type="SUPFAM" id="SSF55729">
    <property type="entry name" value="Acyl-CoA N-acyltransferases (Nat)"/>
    <property type="match status" value="1"/>
</dbReference>
<keyword evidence="2" id="KW-0012">Acyltransferase</keyword>
<keyword evidence="2" id="KW-0808">Transferase</keyword>
<dbReference type="RefSeq" id="WP_377579028.1">
    <property type="nucleotide sequence ID" value="NZ_JBHTMP010000109.1"/>
</dbReference>
<evidence type="ECO:0000313" key="3">
    <source>
        <dbReference type="Proteomes" id="UP001597260"/>
    </source>
</evidence>
<comment type="caution">
    <text evidence="2">The sequence shown here is derived from an EMBL/GenBank/DDBJ whole genome shotgun (WGS) entry which is preliminary data.</text>
</comment>